<keyword evidence="2" id="KW-1185">Reference proteome</keyword>
<protein>
    <submittedName>
        <fullName evidence="1">Uncharacterized protein</fullName>
    </submittedName>
</protein>
<reference evidence="2" key="1">
    <citation type="submission" date="2024-04" db="EMBL/GenBank/DDBJ databases">
        <authorList>
            <person name="Shaw F."/>
            <person name="Minotto A."/>
        </authorList>
    </citation>
    <scope>NUCLEOTIDE SEQUENCE [LARGE SCALE GENOMIC DNA]</scope>
</reference>
<evidence type="ECO:0000313" key="1">
    <source>
        <dbReference type="EMBL" id="CAL1703571.1"/>
    </source>
</evidence>
<accession>A0ABP1D6U1</accession>
<dbReference type="EMBL" id="OZ037946">
    <property type="protein sequence ID" value="CAL1703571.1"/>
    <property type="molecule type" value="Genomic_DNA"/>
</dbReference>
<evidence type="ECO:0000313" key="2">
    <source>
        <dbReference type="Proteomes" id="UP001497453"/>
    </source>
</evidence>
<name>A0ABP1D6U1_9APHY</name>
<dbReference type="Proteomes" id="UP001497453">
    <property type="component" value="Chromosome 3"/>
</dbReference>
<gene>
    <name evidence="1" type="ORF">GFSPODELE1_LOCUS4638</name>
</gene>
<organism evidence="1 2">
    <name type="scientific">Somion occarium</name>
    <dbReference type="NCBI Taxonomy" id="3059160"/>
    <lineage>
        <taxon>Eukaryota</taxon>
        <taxon>Fungi</taxon>
        <taxon>Dikarya</taxon>
        <taxon>Basidiomycota</taxon>
        <taxon>Agaricomycotina</taxon>
        <taxon>Agaricomycetes</taxon>
        <taxon>Polyporales</taxon>
        <taxon>Cerrenaceae</taxon>
        <taxon>Somion</taxon>
    </lineage>
</organism>
<sequence>MPPVPNDVGQDLLLSPARKVFGPTVLGTFLSTDLSQRLIARQAAATLVKTSACAEQPFLERQYAYITTDSNSVRD</sequence>
<proteinExistence type="predicted"/>